<evidence type="ECO:0000256" key="2">
    <source>
        <dbReference type="ARBA" id="ARBA00008048"/>
    </source>
</evidence>
<evidence type="ECO:0000256" key="4">
    <source>
        <dbReference type="ARBA" id="ARBA00023163"/>
    </source>
</evidence>
<evidence type="ECO:0000256" key="3">
    <source>
        <dbReference type="ARBA" id="ARBA00023015"/>
    </source>
</evidence>
<dbReference type="EMBL" id="LFMY01000003">
    <property type="protein sequence ID" value="OKL62207.1"/>
    <property type="molecule type" value="Genomic_DNA"/>
</dbReference>
<feature type="compositionally biased region" description="Low complexity" evidence="6">
    <location>
        <begin position="241"/>
        <end position="257"/>
    </location>
</feature>
<dbReference type="STRING" id="1441469.A0A225B8D8"/>
<dbReference type="AlphaFoldDB" id="A0A225B8D8"/>
<dbReference type="InterPro" id="IPR021627">
    <property type="entry name" value="Mediator_Med27"/>
</dbReference>
<sequence length="353" mass="38983">MSAQNPLVQQGNAAIKLEESSLQQQLQSIDWDSERQLISSLSKLQELESKIHELRSLLPDRLLAPLTPIVNPRRSSSSNPVPQSPHTLNALLRKSATEGVAEVTNFKDLWLSPDMQAVWSRVDQKLIETNGAYPQPSGTWNRDYDALLKQMDEQEGNGARVQAQPDIERGQQPNSTLLPIYGTADPEREAGWKSVVESFQKRQIAGFRLASSKNESMIYVNLGLAGIIFEIQEVLTTNNAAASDTSTTTSSTPGAGTRQPLPEWHVSTRQSLGKNGPSRLEMAIVQQLNSRPRKWDLHYLLSQPCKKCNKLTDSSAQLPVIRKLATTTAPSMNTTSTSNEAAIAWEAYHAECA</sequence>
<comment type="subcellular location">
    <subcellularLocation>
        <location evidence="1">Nucleus</location>
    </subcellularLocation>
</comment>
<reference evidence="7 8" key="1">
    <citation type="submission" date="2015-06" db="EMBL/GenBank/DDBJ databases">
        <title>Talaromyces atroroseus IBT 11181 draft genome.</title>
        <authorList>
            <person name="Rasmussen K.B."/>
            <person name="Rasmussen S."/>
            <person name="Petersen B."/>
            <person name="Sicheritz-Ponten T."/>
            <person name="Mortensen U.H."/>
            <person name="Thrane U."/>
        </authorList>
    </citation>
    <scope>NUCLEOTIDE SEQUENCE [LARGE SCALE GENOMIC DNA]</scope>
    <source>
        <strain evidence="7 8">IBT 11181</strain>
    </source>
</reference>
<keyword evidence="4" id="KW-0804">Transcription</keyword>
<organism evidence="7 8">
    <name type="scientific">Talaromyces atroroseus</name>
    <dbReference type="NCBI Taxonomy" id="1441469"/>
    <lineage>
        <taxon>Eukaryota</taxon>
        <taxon>Fungi</taxon>
        <taxon>Dikarya</taxon>
        <taxon>Ascomycota</taxon>
        <taxon>Pezizomycotina</taxon>
        <taxon>Eurotiomycetes</taxon>
        <taxon>Eurotiomycetidae</taxon>
        <taxon>Eurotiales</taxon>
        <taxon>Trichocomaceae</taxon>
        <taxon>Talaromyces</taxon>
        <taxon>Talaromyces sect. Trachyspermi</taxon>
    </lineage>
</organism>
<keyword evidence="3" id="KW-0805">Transcription regulation</keyword>
<evidence type="ECO:0000256" key="1">
    <source>
        <dbReference type="ARBA" id="ARBA00004123"/>
    </source>
</evidence>
<dbReference type="GO" id="GO:0016592">
    <property type="term" value="C:mediator complex"/>
    <property type="evidence" value="ECO:0007669"/>
    <property type="project" value="InterPro"/>
</dbReference>
<gene>
    <name evidence="7" type="ORF">UA08_02452</name>
</gene>
<dbReference type="Pfam" id="PF11571">
    <property type="entry name" value="Med27"/>
    <property type="match status" value="1"/>
</dbReference>
<comment type="caution">
    <text evidence="7">The sequence shown here is derived from an EMBL/GenBank/DDBJ whole genome shotgun (WGS) entry which is preliminary data.</text>
</comment>
<evidence type="ECO:0000256" key="6">
    <source>
        <dbReference type="SAM" id="MobiDB-lite"/>
    </source>
</evidence>
<comment type="similarity">
    <text evidence="2">Belongs to the Mediator complex subunit 27 family.</text>
</comment>
<feature type="region of interest" description="Disordered" evidence="6">
    <location>
        <begin position="241"/>
        <end position="261"/>
    </location>
</feature>
<dbReference type="Proteomes" id="UP000214365">
    <property type="component" value="Unassembled WGS sequence"/>
</dbReference>
<proteinExistence type="inferred from homology"/>
<keyword evidence="8" id="KW-1185">Reference proteome</keyword>
<evidence type="ECO:0000256" key="5">
    <source>
        <dbReference type="ARBA" id="ARBA00023242"/>
    </source>
</evidence>
<name>A0A225B8D8_TALAT</name>
<dbReference type="RefSeq" id="XP_020122328.1">
    <property type="nucleotide sequence ID" value="XM_020264496.1"/>
</dbReference>
<protein>
    <recommendedName>
        <fullName evidence="9">Mediator complex subunit 27</fullName>
    </recommendedName>
</protein>
<accession>A0A225B8D8</accession>
<keyword evidence="5" id="KW-0539">Nucleus</keyword>
<evidence type="ECO:0008006" key="9">
    <source>
        <dbReference type="Google" id="ProtNLM"/>
    </source>
</evidence>
<evidence type="ECO:0000313" key="7">
    <source>
        <dbReference type="EMBL" id="OKL62207.1"/>
    </source>
</evidence>
<dbReference type="OrthoDB" id="10254221at2759"/>
<evidence type="ECO:0000313" key="8">
    <source>
        <dbReference type="Proteomes" id="UP000214365"/>
    </source>
</evidence>
<dbReference type="GeneID" id="31002207"/>